<dbReference type="Proteomes" id="UP000241769">
    <property type="component" value="Unassembled WGS sequence"/>
</dbReference>
<dbReference type="Gene3D" id="2.130.10.10">
    <property type="entry name" value="YVTN repeat-like/Quinoprotein amine dehydrogenase"/>
    <property type="match status" value="1"/>
</dbReference>
<dbReference type="InterPro" id="IPR036322">
    <property type="entry name" value="WD40_repeat_dom_sf"/>
</dbReference>
<dbReference type="InParanoid" id="A0A2P6NZK5"/>
<evidence type="ECO:0000313" key="2">
    <source>
        <dbReference type="EMBL" id="PRP89403.1"/>
    </source>
</evidence>
<sequence length="380" mass="42737">MELLRAYVPKRDRKNMIPEEEKEETKIAWIRPQDDYDMFSLPEDISAFTKERSRSSNVPQQCTKVISSGHNGGINCIRWSKPCASSICSYGWIGKNMGYLSLARTSLYHQTSHRHNDEHHELSDKQAGAVKQLQWNYDGRQIVTASYDRSCILIDVETGARKRVLSHPSYVLSLSHHPIDHDMLVTGTSGSEITLWDTRSDRSVATFPKTIGQIQSVEFFLDGSHVITSSDITRRNAADKALIVWDYPTRAAVSNQVYAETYSCPSVRVHPNERDFLAQSSGDYIALFSTKRPFKMNKKKRYAGHRVGGYGLGLSISPDGAYVASGSSDGKLYVWDFVTSSRVKVLWGEERAPHMDVVFHPIIPGTIAAATINNNIVIYE</sequence>
<feature type="repeat" description="WD" evidence="1">
    <location>
        <begin position="164"/>
        <end position="206"/>
    </location>
</feature>
<comment type="caution">
    <text evidence="2">The sequence shown here is derived from an EMBL/GenBank/DDBJ whole genome shotgun (WGS) entry which is preliminary data.</text>
</comment>
<proteinExistence type="predicted"/>
<dbReference type="PROSITE" id="PS50082">
    <property type="entry name" value="WD_REPEATS_2"/>
    <property type="match status" value="2"/>
</dbReference>
<evidence type="ECO:0000256" key="1">
    <source>
        <dbReference type="PROSITE-ProRule" id="PRU00221"/>
    </source>
</evidence>
<evidence type="ECO:0000313" key="3">
    <source>
        <dbReference type="Proteomes" id="UP000241769"/>
    </source>
</evidence>
<dbReference type="InterPro" id="IPR001680">
    <property type="entry name" value="WD40_rpt"/>
</dbReference>
<feature type="repeat" description="WD" evidence="1">
    <location>
        <begin position="314"/>
        <end position="345"/>
    </location>
</feature>
<dbReference type="OrthoDB" id="256303at2759"/>
<dbReference type="PANTHER" id="PTHR44566:SF1">
    <property type="entry name" value="WD REPEAT-CONTAINING PROTEIN 25"/>
    <property type="match status" value="1"/>
</dbReference>
<name>A0A2P6NZK5_9EUKA</name>
<keyword evidence="1" id="KW-0853">WD repeat</keyword>
<dbReference type="InterPro" id="IPR053053">
    <property type="entry name" value="WD_repeat_protein"/>
</dbReference>
<dbReference type="STRING" id="1890364.A0A2P6NZK5"/>
<dbReference type="SUPFAM" id="SSF50978">
    <property type="entry name" value="WD40 repeat-like"/>
    <property type="match status" value="1"/>
</dbReference>
<keyword evidence="3" id="KW-1185">Reference proteome</keyword>
<organism evidence="2 3">
    <name type="scientific">Planoprotostelium fungivorum</name>
    <dbReference type="NCBI Taxonomy" id="1890364"/>
    <lineage>
        <taxon>Eukaryota</taxon>
        <taxon>Amoebozoa</taxon>
        <taxon>Evosea</taxon>
        <taxon>Variosea</taxon>
        <taxon>Cavosteliida</taxon>
        <taxon>Cavosteliaceae</taxon>
        <taxon>Planoprotostelium</taxon>
    </lineage>
</organism>
<reference evidence="2 3" key="1">
    <citation type="journal article" date="2018" name="Genome Biol. Evol.">
        <title>Multiple Roots of Fruiting Body Formation in Amoebozoa.</title>
        <authorList>
            <person name="Hillmann F."/>
            <person name="Forbes G."/>
            <person name="Novohradska S."/>
            <person name="Ferling I."/>
            <person name="Riege K."/>
            <person name="Groth M."/>
            <person name="Westermann M."/>
            <person name="Marz M."/>
            <person name="Spaller T."/>
            <person name="Winckler T."/>
            <person name="Schaap P."/>
            <person name="Glockner G."/>
        </authorList>
    </citation>
    <scope>NUCLEOTIDE SEQUENCE [LARGE SCALE GENOMIC DNA]</scope>
    <source>
        <strain evidence="2 3">Jena</strain>
    </source>
</reference>
<dbReference type="EMBL" id="MDYQ01000003">
    <property type="protein sequence ID" value="PRP89403.1"/>
    <property type="molecule type" value="Genomic_DNA"/>
</dbReference>
<dbReference type="Pfam" id="PF00400">
    <property type="entry name" value="WD40"/>
    <property type="match status" value="2"/>
</dbReference>
<gene>
    <name evidence="2" type="ORF">PROFUN_01266</name>
</gene>
<dbReference type="AlphaFoldDB" id="A0A2P6NZK5"/>
<dbReference type="SMART" id="SM00320">
    <property type="entry name" value="WD40"/>
    <property type="match status" value="6"/>
</dbReference>
<accession>A0A2P6NZK5</accession>
<dbReference type="PANTHER" id="PTHR44566">
    <property type="entry name" value="TRANSDUCIN/WD40 REPEAT-LIKE SUPERFAMILY PROTEIN"/>
    <property type="match status" value="1"/>
</dbReference>
<protein>
    <submittedName>
        <fullName evidence="2">WD repeat-containing protein 25-like</fullName>
    </submittedName>
</protein>
<dbReference type="InterPro" id="IPR015943">
    <property type="entry name" value="WD40/YVTN_repeat-like_dom_sf"/>
</dbReference>